<evidence type="ECO:0000256" key="14">
    <source>
        <dbReference type="ARBA" id="ARBA00023221"/>
    </source>
</evidence>
<evidence type="ECO:0000256" key="18">
    <source>
        <dbReference type="RuleBase" id="RU369120"/>
    </source>
</evidence>
<organism evidence="19 20">
    <name type="scientific">Starmerella bacillaris</name>
    <name type="common">Yeast</name>
    <name type="synonym">Candida zemplinina</name>
    <dbReference type="NCBI Taxonomy" id="1247836"/>
    <lineage>
        <taxon>Eukaryota</taxon>
        <taxon>Fungi</taxon>
        <taxon>Dikarya</taxon>
        <taxon>Ascomycota</taxon>
        <taxon>Saccharomycotina</taxon>
        <taxon>Dipodascomycetes</taxon>
        <taxon>Dipodascales</taxon>
        <taxon>Trichomonascaceae</taxon>
        <taxon>Starmerella</taxon>
    </lineage>
</organism>
<evidence type="ECO:0000256" key="9">
    <source>
        <dbReference type="ARBA" id="ARBA00023002"/>
    </source>
</evidence>
<reference evidence="19 20" key="1">
    <citation type="journal article" date="2023" name="Elife">
        <title>Identification of key yeast species and microbe-microbe interactions impacting larval growth of Drosophila in the wild.</title>
        <authorList>
            <person name="Mure A."/>
            <person name="Sugiura Y."/>
            <person name="Maeda R."/>
            <person name="Honda K."/>
            <person name="Sakurai N."/>
            <person name="Takahashi Y."/>
            <person name="Watada M."/>
            <person name="Katoh T."/>
            <person name="Gotoh A."/>
            <person name="Gotoh Y."/>
            <person name="Taniguchi I."/>
            <person name="Nakamura K."/>
            <person name="Hayashi T."/>
            <person name="Katayama T."/>
            <person name="Uemura T."/>
            <person name="Hattori Y."/>
        </authorList>
    </citation>
    <scope>NUCLEOTIDE SEQUENCE [LARGE SCALE GENOMIC DNA]</scope>
    <source>
        <strain evidence="19 20">SB-73</strain>
    </source>
</reference>
<dbReference type="GO" id="GO:0000246">
    <property type="term" value="F:Delta24(24-1) sterol reductase activity"/>
    <property type="evidence" value="ECO:0007669"/>
    <property type="project" value="UniProtKB-EC"/>
</dbReference>
<dbReference type="GO" id="GO:0005789">
    <property type="term" value="C:endoplasmic reticulum membrane"/>
    <property type="evidence" value="ECO:0007669"/>
    <property type="project" value="UniProtKB-SubCell"/>
</dbReference>
<dbReference type="PANTHER" id="PTHR21257">
    <property type="entry name" value="DELTA(14)-STEROL REDUCTASE"/>
    <property type="match status" value="1"/>
</dbReference>
<evidence type="ECO:0000256" key="2">
    <source>
        <dbReference type="ARBA" id="ARBA00005402"/>
    </source>
</evidence>
<evidence type="ECO:0000256" key="11">
    <source>
        <dbReference type="ARBA" id="ARBA00023098"/>
    </source>
</evidence>
<feature type="transmembrane region" description="Helical" evidence="18">
    <location>
        <begin position="181"/>
        <end position="200"/>
    </location>
</feature>
<comment type="caution">
    <text evidence="19">The sequence shown here is derived from an EMBL/GenBank/DDBJ whole genome shotgun (WGS) entry which is preliminary data.</text>
</comment>
<feature type="transmembrane region" description="Helical" evidence="18">
    <location>
        <begin position="110"/>
        <end position="129"/>
    </location>
</feature>
<feature type="transmembrane region" description="Helical" evidence="18">
    <location>
        <begin position="46"/>
        <end position="66"/>
    </location>
</feature>
<feature type="transmembrane region" description="Helical" evidence="18">
    <location>
        <begin position="238"/>
        <end position="255"/>
    </location>
</feature>
<evidence type="ECO:0000256" key="17">
    <source>
        <dbReference type="ARBA" id="ARBA00060711"/>
    </source>
</evidence>
<keyword evidence="5" id="KW-0256">Endoplasmic reticulum</keyword>
<keyword evidence="20" id="KW-1185">Reference proteome</keyword>
<feature type="transmembrane region" description="Helical" evidence="18">
    <location>
        <begin position="333"/>
        <end position="349"/>
    </location>
</feature>
<evidence type="ECO:0000256" key="1">
    <source>
        <dbReference type="ARBA" id="ARBA00004477"/>
    </source>
</evidence>
<evidence type="ECO:0000256" key="4">
    <source>
        <dbReference type="ARBA" id="ARBA00022692"/>
    </source>
</evidence>
<evidence type="ECO:0000256" key="10">
    <source>
        <dbReference type="ARBA" id="ARBA00023011"/>
    </source>
</evidence>
<gene>
    <name evidence="19" type="ORF">DASB73_022070</name>
</gene>
<keyword evidence="9 18" id="KW-0560">Oxidoreductase</keyword>
<keyword evidence="8 18" id="KW-1133">Transmembrane helix</keyword>
<feature type="transmembrane region" description="Helical" evidence="18">
    <location>
        <begin position="149"/>
        <end position="169"/>
    </location>
</feature>
<evidence type="ECO:0000256" key="6">
    <source>
        <dbReference type="ARBA" id="ARBA00022857"/>
    </source>
</evidence>
<keyword evidence="7 18" id="KW-0752">Steroid biosynthesis</keyword>
<dbReference type="InterPro" id="IPR018083">
    <property type="entry name" value="Sterol_reductase_CS"/>
</dbReference>
<dbReference type="EMBL" id="BTGC01000003">
    <property type="protein sequence ID" value="GMM51249.1"/>
    <property type="molecule type" value="Genomic_DNA"/>
</dbReference>
<comment type="similarity">
    <text evidence="2 18">Belongs to the ERG4/ERG24 family.</text>
</comment>
<name>A0AAV5RI43_STABA</name>
<evidence type="ECO:0000256" key="15">
    <source>
        <dbReference type="ARBA" id="ARBA00038892"/>
    </source>
</evidence>
<dbReference type="Gene3D" id="1.20.120.1630">
    <property type="match status" value="1"/>
</dbReference>
<dbReference type="Proteomes" id="UP001362899">
    <property type="component" value="Unassembled WGS sequence"/>
</dbReference>
<evidence type="ECO:0000256" key="13">
    <source>
        <dbReference type="ARBA" id="ARBA00023166"/>
    </source>
</evidence>
<evidence type="ECO:0000256" key="16">
    <source>
        <dbReference type="ARBA" id="ARBA00048918"/>
    </source>
</evidence>
<keyword evidence="3 18" id="KW-0444">Lipid biosynthesis</keyword>
<keyword evidence="11 18" id="KW-0443">Lipid metabolism</keyword>
<dbReference type="InterPro" id="IPR001171">
    <property type="entry name" value="ERG24_DHCR-like"/>
</dbReference>
<keyword evidence="14 18" id="KW-0753">Steroid metabolism</keyword>
<dbReference type="PROSITE" id="PS01017">
    <property type="entry name" value="STEROL_REDUCT_1"/>
    <property type="match status" value="1"/>
</dbReference>
<comment type="catalytic activity">
    <reaction evidence="16">
        <text>ergosterol + NADP(+) = ergosta-5,7,22,24(28)-tetraen-3beta-ol + NADPH + H(+)</text>
        <dbReference type="Rhea" id="RHEA:18501"/>
        <dbReference type="ChEBI" id="CHEBI:15378"/>
        <dbReference type="ChEBI" id="CHEBI:16933"/>
        <dbReference type="ChEBI" id="CHEBI:18249"/>
        <dbReference type="ChEBI" id="CHEBI:57783"/>
        <dbReference type="ChEBI" id="CHEBI:58349"/>
        <dbReference type="EC" id="1.3.1.71"/>
    </reaction>
    <physiologicalReaction direction="right-to-left" evidence="16">
        <dbReference type="Rhea" id="RHEA:18503"/>
    </physiologicalReaction>
</comment>
<keyword evidence="13 18" id="KW-1207">Sterol metabolism</keyword>
<evidence type="ECO:0000256" key="3">
    <source>
        <dbReference type="ARBA" id="ARBA00022516"/>
    </source>
</evidence>
<evidence type="ECO:0000313" key="19">
    <source>
        <dbReference type="EMBL" id="GMM51249.1"/>
    </source>
</evidence>
<evidence type="ECO:0000256" key="8">
    <source>
        <dbReference type="ARBA" id="ARBA00022989"/>
    </source>
</evidence>
<dbReference type="Pfam" id="PF01222">
    <property type="entry name" value="ERG4_ERG24"/>
    <property type="match status" value="1"/>
</dbReference>
<dbReference type="GO" id="GO:0006696">
    <property type="term" value="P:ergosterol biosynthetic process"/>
    <property type="evidence" value="ECO:0007669"/>
    <property type="project" value="TreeGrafter"/>
</dbReference>
<comment type="subcellular location">
    <subcellularLocation>
        <location evidence="1">Endoplasmic reticulum membrane</location>
        <topology evidence="1">Multi-pass membrane protein</topology>
    </subcellularLocation>
</comment>
<keyword evidence="12 18" id="KW-0472">Membrane</keyword>
<comment type="pathway">
    <text evidence="17">Steroid metabolism; ergosterol biosynthesis; ergosterol from zymosterol: step 5/5.</text>
</comment>
<evidence type="ECO:0000313" key="20">
    <source>
        <dbReference type="Proteomes" id="UP001362899"/>
    </source>
</evidence>
<evidence type="ECO:0000256" key="7">
    <source>
        <dbReference type="ARBA" id="ARBA00022955"/>
    </source>
</evidence>
<keyword evidence="10 18" id="KW-0756">Sterol biosynthesis</keyword>
<feature type="transmembrane region" description="Helical" evidence="18">
    <location>
        <begin position="267"/>
        <end position="287"/>
    </location>
</feature>
<dbReference type="PANTHER" id="PTHR21257:SF31">
    <property type="entry name" value="DELTA(24(24(1)))-STEROL REDUCTASE ERG4"/>
    <property type="match status" value="1"/>
</dbReference>
<keyword evidence="6" id="KW-0521">NADP</keyword>
<accession>A0AAV5RI43</accession>
<evidence type="ECO:0000256" key="12">
    <source>
        <dbReference type="ARBA" id="ARBA00023136"/>
    </source>
</evidence>
<sequence>MLTHKPAKADEATEATEVSGVSVKVETPQSTSIDVTVYTGEKEFGYWPGNLAMMIGFPLLMYYMYVCCRYNDSQFMFPASGESFVAFVKRLGGLVYESCYPTKQAWAIEGGYFVVQILFALYLPGGLWAEGVYVPHLKKHLKYYCNAYQALYTSIFLALGMHVTGIFYLPTILDKFGEIMSVSIIIGFAFSFFIYFQSFWQHTQARMSGNHIHDFFMGAPLYPRLGIVDYKLFFEVRLPWFTLIFLSLALCLFQYDKYGYVTSQALFVFYGTWLYGNACAKGEHLIVPSWDLFYEKFGFMLIFWNISGVPFTYCYNTLYLYTHDPKDYELSRNYKIFLWVLITVAYYFFDTGNGQKNSFRLKMQGKLIYRKAFPVLPYTIVENPSYIKTKSGSLLLTDGWFKYARKAHYTADFTQNLCWALITGFNSPLPYFYPVFFFFMILHRTKRDFEKCSKKYGEDWEEYKRRCPYIYLPYIF</sequence>
<dbReference type="PROSITE" id="PS01018">
    <property type="entry name" value="STEROL_REDUCT_2"/>
    <property type="match status" value="1"/>
</dbReference>
<feature type="transmembrane region" description="Helical" evidence="18">
    <location>
        <begin position="419"/>
        <end position="442"/>
    </location>
</feature>
<keyword evidence="4 18" id="KW-0812">Transmembrane</keyword>
<feature type="transmembrane region" description="Helical" evidence="18">
    <location>
        <begin position="299"/>
        <end position="321"/>
    </location>
</feature>
<protein>
    <recommendedName>
        <fullName evidence="15 18">Delta(24(24(1)))-sterol reductase</fullName>
        <ecNumber evidence="15 18">1.3.1.71</ecNumber>
    </recommendedName>
    <alternativeName>
        <fullName evidence="18">C-24(28) sterol reductase</fullName>
    </alternativeName>
    <alternativeName>
        <fullName evidence="18">Sterol Delta(24(28))-reductase</fullName>
    </alternativeName>
</protein>
<dbReference type="FunFam" id="1.20.120.1630:FF:000003">
    <property type="entry name" value="C-24(28) sterol reductase"/>
    <property type="match status" value="1"/>
</dbReference>
<dbReference type="AlphaFoldDB" id="A0AAV5RI43"/>
<evidence type="ECO:0000256" key="5">
    <source>
        <dbReference type="ARBA" id="ARBA00022824"/>
    </source>
</evidence>
<dbReference type="EC" id="1.3.1.71" evidence="15 18"/>
<proteinExistence type="inferred from homology"/>